<evidence type="ECO:0000313" key="3">
    <source>
        <dbReference type="EMBL" id="KAJ6801237.1"/>
    </source>
</evidence>
<organism evidence="3 4">
    <name type="scientific">Iris pallida</name>
    <name type="common">Sweet iris</name>
    <dbReference type="NCBI Taxonomy" id="29817"/>
    <lineage>
        <taxon>Eukaryota</taxon>
        <taxon>Viridiplantae</taxon>
        <taxon>Streptophyta</taxon>
        <taxon>Embryophyta</taxon>
        <taxon>Tracheophyta</taxon>
        <taxon>Spermatophyta</taxon>
        <taxon>Magnoliopsida</taxon>
        <taxon>Liliopsida</taxon>
        <taxon>Asparagales</taxon>
        <taxon>Iridaceae</taxon>
        <taxon>Iridoideae</taxon>
        <taxon>Irideae</taxon>
        <taxon>Iris</taxon>
    </lineage>
</organism>
<accession>A0AAX6EAT9</accession>
<dbReference type="PRINTS" id="PR00081">
    <property type="entry name" value="GDHRDH"/>
</dbReference>
<evidence type="ECO:0000256" key="2">
    <source>
        <dbReference type="ARBA" id="ARBA00023002"/>
    </source>
</evidence>
<keyword evidence="2" id="KW-0560">Oxidoreductase</keyword>
<dbReference type="InterPro" id="IPR036291">
    <property type="entry name" value="NAD(P)-bd_dom_sf"/>
</dbReference>
<dbReference type="SUPFAM" id="SSF51735">
    <property type="entry name" value="NAD(P)-binding Rossmann-fold domains"/>
    <property type="match status" value="1"/>
</dbReference>
<reference evidence="3" key="2">
    <citation type="submission" date="2023-04" db="EMBL/GenBank/DDBJ databases">
        <authorList>
            <person name="Bruccoleri R.E."/>
            <person name="Oakeley E.J."/>
            <person name="Faust A.-M."/>
            <person name="Dessus-Babus S."/>
            <person name="Altorfer M."/>
            <person name="Burckhardt D."/>
            <person name="Oertli M."/>
            <person name="Naumann U."/>
            <person name="Petersen F."/>
            <person name="Wong J."/>
        </authorList>
    </citation>
    <scope>NUCLEOTIDE SEQUENCE</scope>
    <source>
        <strain evidence="3">GSM-AAB239-AS_SAM_17_03QT</strain>
        <tissue evidence="3">Leaf</tissue>
    </source>
</reference>
<sequence>MGKLLWAGRFLVPETPLLVAQHRDVDRTKSERHQKPMAVNLRASIDMLLSSEFWRMAIRWTLSLLYSRLLLLFRPSPSFPRRRRRLSPDPDSRIERPICVVTGATSGLGAAAARALAGEGYHVVLVGRCPQLLNKMMQGIKHQDKDAYLDAFVVDLSSIRSIVKFESSFKQWLTDSNLHPSVQLLINNAGIFAVSHRVTADGYDKMVETNYIGAFVLTNLLLPLLKNSPVPSRIVNVTSFTHRSVSDIEVDRENLSCLPTSGKYRCAHIYEYSKLCLLLFTYELHRQFYAKGLSADISVNSADPGAVETNIMRELPGCLSQLAFTVLRLLCLLQSPEEGVASVVDAALAPEEVSGKYFFGGKGRTIRSSLLSYDARLATDLWSTSHTLLQESLLSQGGQ</sequence>
<dbReference type="Pfam" id="PF00106">
    <property type="entry name" value="adh_short"/>
    <property type="match status" value="1"/>
</dbReference>
<gene>
    <name evidence="3" type="ORF">M6B38_198915</name>
</gene>
<dbReference type="AlphaFoldDB" id="A0AAX6EAT9"/>
<dbReference type="EMBL" id="JANAVB010038219">
    <property type="protein sequence ID" value="KAJ6801237.1"/>
    <property type="molecule type" value="Genomic_DNA"/>
</dbReference>
<reference evidence="3" key="1">
    <citation type="journal article" date="2023" name="GigaByte">
        <title>Genome assembly of the bearded iris, Iris pallida Lam.</title>
        <authorList>
            <person name="Bruccoleri R.E."/>
            <person name="Oakeley E.J."/>
            <person name="Faust A.M.E."/>
            <person name="Altorfer M."/>
            <person name="Dessus-Babus S."/>
            <person name="Burckhardt D."/>
            <person name="Oertli M."/>
            <person name="Naumann U."/>
            <person name="Petersen F."/>
            <person name="Wong J."/>
        </authorList>
    </citation>
    <scope>NUCLEOTIDE SEQUENCE</scope>
    <source>
        <strain evidence="3">GSM-AAB239-AS_SAM_17_03QT</strain>
    </source>
</reference>
<dbReference type="Gene3D" id="3.40.50.720">
    <property type="entry name" value="NAD(P)-binding Rossmann-like Domain"/>
    <property type="match status" value="1"/>
</dbReference>
<dbReference type="GO" id="GO:0016491">
    <property type="term" value="F:oxidoreductase activity"/>
    <property type="evidence" value="ECO:0007669"/>
    <property type="project" value="UniProtKB-KW"/>
</dbReference>
<protein>
    <submittedName>
        <fullName evidence="3">Dehydrogenase/reductase SDR family member on chromosome X-like isoform X1</fullName>
    </submittedName>
</protein>
<dbReference type="PANTHER" id="PTHR24320:SF227">
    <property type="entry name" value="RETINOL DEHYDROGENASE 11"/>
    <property type="match status" value="1"/>
</dbReference>
<dbReference type="Proteomes" id="UP001140949">
    <property type="component" value="Unassembled WGS sequence"/>
</dbReference>
<dbReference type="InterPro" id="IPR002347">
    <property type="entry name" value="SDR_fam"/>
</dbReference>
<keyword evidence="4" id="KW-1185">Reference proteome</keyword>
<comment type="similarity">
    <text evidence="1">Belongs to the short-chain dehydrogenases/reductases (SDR) family.</text>
</comment>
<name>A0AAX6EAT9_IRIPA</name>
<evidence type="ECO:0000313" key="4">
    <source>
        <dbReference type="Proteomes" id="UP001140949"/>
    </source>
</evidence>
<comment type="caution">
    <text evidence="3">The sequence shown here is derived from an EMBL/GenBank/DDBJ whole genome shotgun (WGS) entry which is preliminary data.</text>
</comment>
<evidence type="ECO:0000256" key="1">
    <source>
        <dbReference type="ARBA" id="ARBA00006484"/>
    </source>
</evidence>
<proteinExistence type="inferred from homology"/>
<dbReference type="PANTHER" id="PTHR24320">
    <property type="entry name" value="RETINOL DEHYDROGENASE"/>
    <property type="match status" value="1"/>
</dbReference>